<dbReference type="RefSeq" id="WP_072898803.1">
    <property type="nucleotide sequence ID" value="NZ_FQWZ01000007.1"/>
</dbReference>
<dbReference type="InterPro" id="IPR007730">
    <property type="entry name" value="SPOR-like_dom"/>
</dbReference>
<dbReference type="SUPFAM" id="SSF110997">
    <property type="entry name" value="Sporulation related repeat"/>
    <property type="match status" value="1"/>
</dbReference>
<dbReference type="InterPro" id="IPR036680">
    <property type="entry name" value="SPOR-like_sf"/>
</dbReference>
<dbReference type="PROSITE" id="PS51724">
    <property type="entry name" value="SPOR"/>
    <property type="match status" value="1"/>
</dbReference>
<dbReference type="OrthoDB" id="5561750at2"/>
<proteinExistence type="predicted"/>
<feature type="signal peptide" evidence="1">
    <location>
        <begin position="1"/>
        <end position="21"/>
    </location>
</feature>
<dbReference type="GO" id="GO:0042834">
    <property type="term" value="F:peptidoglycan binding"/>
    <property type="evidence" value="ECO:0007669"/>
    <property type="project" value="InterPro"/>
</dbReference>
<dbReference type="EMBL" id="FQWZ01000007">
    <property type="protein sequence ID" value="SHH24390.1"/>
    <property type="molecule type" value="Genomic_DNA"/>
</dbReference>
<name>A0A1M5RE27_9GAMM</name>
<dbReference type="Pfam" id="PF05036">
    <property type="entry name" value="SPOR"/>
    <property type="match status" value="1"/>
</dbReference>
<organism evidence="3 4">
    <name type="scientific">Hydrocarboniphaga daqingensis</name>
    <dbReference type="NCBI Taxonomy" id="490188"/>
    <lineage>
        <taxon>Bacteria</taxon>
        <taxon>Pseudomonadati</taxon>
        <taxon>Pseudomonadota</taxon>
        <taxon>Gammaproteobacteria</taxon>
        <taxon>Nevskiales</taxon>
        <taxon>Nevskiaceae</taxon>
        <taxon>Hydrocarboniphaga</taxon>
    </lineage>
</organism>
<keyword evidence="4" id="KW-1185">Reference proteome</keyword>
<gene>
    <name evidence="3" type="ORF">SAMN04488068_3049</name>
</gene>
<dbReference type="Gene3D" id="3.30.70.1070">
    <property type="entry name" value="Sporulation related repeat"/>
    <property type="match status" value="1"/>
</dbReference>
<feature type="domain" description="SPOR" evidence="2">
    <location>
        <begin position="220"/>
        <end position="299"/>
    </location>
</feature>
<dbReference type="AlphaFoldDB" id="A0A1M5RE27"/>
<evidence type="ECO:0000313" key="4">
    <source>
        <dbReference type="Proteomes" id="UP000199758"/>
    </source>
</evidence>
<dbReference type="STRING" id="490188.SAMN04488068_3049"/>
<feature type="chain" id="PRO_5012883806" evidence="1">
    <location>
        <begin position="22"/>
        <end position="299"/>
    </location>
</feature>
<sequence length="299" mass="32563">MTAVGRFALVASLLCVLHAVAAPAASMPPRAMLRVDDVQGTVEHWRADQRQRLTPGMSLQTDDIVHVDDRGGASLQLGRHGRLELGAGSELMVERIPFAGYADDLRTVLRLRSGYLRVVWKQPSLDIQWPLFVYLGDDRANLLSGEYFFQVAAGISAVCVAEGGAALAGGSRDGDQALEPGRCYALVAGLSPSGRERDPSDWVAVRQSRQLTPALWSRDPSASSSWTLSGALLPDREQADQAWRRLKDAGYVGVIAPADVDGRTWYRIELPNLGSRDEADAMAARLKAAGFEQIWVLQR</sequence>
<protein>
    <submittedName>
        <fullName evidence="3">Sporulation related domain-containing protein</fullName>
    </submittedName>
</protein>
<reference evidence="3 4" key="1">
    <citation type="submission" date="2016-11" db="EMBL/GenBank/DDBJ databases">
        <authorList>
            <person name="Jaros S."/>
            <person name="Januszkiewicz K."/>
            <person name="Wedrychowicz H."/>
        </authorList>
    </citation>
    <scope>NUCLEOTIDE SEQUENCE [LARGE SCALE GENOMIC DNA]</scope>
    <source>
        <strain evidence="3 4">CGMCC 1.7049</strain>
    </source>
</reference>
<accession>A0A1M5RE27</accession>
<evidence type="ECO:0000313" key="3">
    <source>
        <dbReference type="EMBL" id="SHH24390.1"/>
    </source>
</evidence>
<evidence type="ECO:0000259" key="2">
    <source>
        <dbReference type="PROSITE" id="PS51724"/>
    </source>
</evidence>
<dbReference type="Proteomes" id="UP000199758">
    <property type="component" value="Unassembled WGS sequence"/>
</dbReference>
<evidence type="ECO:0000256" key="1">
    <source>
        <dbReference type="SAM" id="SignalP"/>
    </source>
</evidence>
<keyword evidence="1" id="KW-0732">Signal</keyword>